<evidence type="ECO:0000256" key="5">
    <source>
        <dbReference type="PROSITE-ProRule" id="PRU01016"/>
    </source>
</evidence>
<keyword evidence="3 5" id="KW-0949">S-adenosyl-L-methionine</keyword>
<feature type="active site" evidence="5">
    <location>
        <position position="84"/>
    </location>
</feature>
<evidence type="ECO:0000313" key="8">
    <source>
        <dbReference type="EMBL" id="NOJ73980.1"/>
    </source>
</evidence>
<comment type="catalytic activity">
    <reaction evidence="7">
        <text>a 2'-deoxycytidine in DNA + S-adenosyl-L-methionine = a 5-methyl-2'-deoxycytidine in DNA + S-adenosyl-L-homocysteine + H(+)</text>
        <dbReference type="Rhea" id="RHEA:13681"/>
        <dbReference type="Rhea" id="RHEA-COMP:11369"/>
        <dbReference type="Rhea" id="RHEA-COMP:11370"/>
        <dbReference type="ChEBI" id="CHEBI:15378"/>
        <dbReference type="ChEBI" id="CHEBI:57856"/>
        <dbReference type="ChEBI" id="CHEBI:59789"/>
        <dbReference type="ChEBI" id="CHEBI:85452"/>
        <dbReference type="ChEBI" id="CHEBI:85454"/>
        <dbReference type="EC" id="2.1.1.37"/>
    </reaction>
</comment>
<dbReference type="RefSeq" id="WP_171419828.1">
    <property type="nucleotide sequence ID" value="NZ_JABFOR010000066.1"/>
</dbReference>
<dbReference type="InterPro" id="IPR029063">
    <property type="entry name" value="SAM-dependent_MTases_sf"/>
</dbReference>
<dbReference type="GO" id="GO:0003886">
    <property type="term" value="F:DNA (cytosine-5-)-methyltransferase activity"/>
    <property type="evidence" value="ECO:0007669"/>
    <property type="project" value="UniProtKB-EC"/>
</dbReference>
<dbReference type="InterPro" id="IPR031303">
    <property type="entry name" value="C5_meth_CS"/>
</dbReference>
<protein>
    <recommendedName>
        <fullName evidence="7">Cytosine-specific methyltransferase</fullName>
        <ecNumber evidence="7">2.1.1.37</ecNumber>
    </recommendedName>
</protein>
<evidence type="ECO:0000256" key="1">
    <source>
        <dbReference type="ARBA" id="ARBA00022603"/>
    </source>
</evidence>
<dbReference type="PANTHER" id="PTHR10629:SF52">
    <property type="entry name" value="DNA (CYTOSINE-5)-METHYLTRANSFERASE 1"/>
    <property type="match status" value="1"/>
</dbReference>
<evidence type="ECO:0000256" key="6">
    <source>
        <dbReference type="RuleBase" id="RU000416"/>
    </source>
</evidence>
<sequence>MTYRVLDLFAGGGGFSTGFQLARINEKSFEIVRAVELNEDACSTLENHLGKEKVIQGDVTTEVVKQRIIQECNDIDVIIGGPPCQTYSLAGPSRSGKKEMREALKNDPRNTLFKHFFELVDLIKPKVVVFENVEGIISKQLEDNEGEMGLSAKQTLAIDVICDELESMGYYLALKANPNYRYQVLNAADFGVAQQRKRVIIIANRNEILNPSPKRLNRVGEIRKTLREVIGEVPVVLPEIIVNNIKKLLKIDIIVNDLEKSVMAFVNSINNIKVKYSDRPEVNSMEFLKIHRYLNNELKGIVQVTGNKFEWLEQFLRGYNELLSYYNAVHLNTSLEHTSRKHNFRDIVIFSLMRSGTSSAQFMNQDSELFDDFLNQVYPYDKTKHVDTYVKHSWDKTSNTILSHMEKDGLKFIHPDQPRTFTPYEAALIQSFPSNYQFSGGRNAKYRQIGNAVPPLMAKSIGESVIELLNAIDNKNSVALLR</sequence>
<comment type="caution">
    <text evidence="8">The sequence shown here is derived from an EMBL/GenBank/DDBJ whole genome shotgun (WGS) entry which is preliminary data.</text>
</comment>
<dbReference type="Proteomes" id="UP000552038">
    <property type="component" value="Unassembled WGS sequence"/>
</dbReference>
<dbReference type="InterPro" id="IPR050390">
    <property type="entry name" value="C5-Methyltransferase"/>
</dbReference>
<organism evidence="8 9">
    <name type="scientific">Paenibacillus alvei</name>
    <name type="common">Bacillus alvei</name>
    <dbReference type="NCBI Taxonomy" id="44250"/>
    <lineage>
        <taxon>Bacteria</taxon>
        <taxon>Bacillati</taxon>
        <taxon>Bacillota</taxon>
        <taxon>Bacilli</taxon>
        <taxon>Bacillales</taxon>
        <taxon>Paenibacillaceae</taxon>
        <taxon>Paenibacillus</taxon>
    </lineage>
</organism>
<dbReference type="GO" id="GO:0009307">
    <property type="term" value="P:DNA restriction-modification system"/>
    <property type="evidence" value="ECO:0007669"/>
    <property type="project" value="UniProtKB-KW"/>
</dbReference>
<evidence type="ECO:0000256" key="2">
    <source>
        <dbReference type="ARBA" id="ARBA00022679"/>
    </source>
</evidence>
<comment type="similarity">
    <text evidence="5 6">Belongs to the class I-like SAM-binding methyltransferase superfamily. C5-methyltransferase family.</text>
</comment>
<evidence type="ECO:0000256" key="4">
    <source>
        <dbReference type="ARBA" id="ARBA00022747"/>
    </source>
</evidence>
<dbReference type="GO" id="GO:0032259">
    <property type="term" value="P:methylation"/>
    <property type="evidence" value="ECO:0007669"/>
    <property type="project" value="UniProtKB-KW"/>
</dbReference>
<keyword evidence="1 5" id="KW-0489">Methyltransferase</keyword>
<dbReference type="InterPro" id="IPR001525">
    <property type="entry name" value="C5_MeTfrase"/>
</dbReference>
<evidence type="ECO:0000256" key="7">
    <source>
        <dbReference type="RuleBase" id="RU000417"/>
    </source>
</evidence>
<dbReference type="Gene3D" id="3.90.120.10">
    <property type="entry name" value="DNA Methylase, subunit A, domain 2"/>
    <property type="match status" value="1"/>
</dbReference>
<dbReference type="Pfam" id="PF00145">
    <property type="entry name" value="DNA_methylase"/>
    <property type="match status" value="1"/>
</dbReference>
<reference evidence="8 9" key="1">
    <citation type="submission" date="2020-05" db="EMBL/GenBank/DDBJ databases">
        <title>Whole genome sequencing and identification of novel metabolites from Paenibacillus alvei strain JR949.</title>
        <authorList>
            <person name="Rajendhran J."/>
            <person name="Sree Pranav P."/>
            <person name="Mahalakshmi B."/>
            <person name="Karthikeyan R."/>
        </authorList>
    </citation>
    <scope>NUCLEOTIDE SEQUENCE [LARGE SCALE GENOMIC DNA]</scope>
    <source>
        <strain evidence="8 9">JR949</strain>
    </source>
</reference>
<keyword evidence="2 5" id="KW-0808">Transferase</keyword>
<accession>A0AAP7A1K0</accession>
<proteinExistence type="inferred from homology"/>
<dbReference type="PRINTS" id="PR00105">
    <property type="entry name" value="C5METTRFRASE"/>
</dbReference>
<name>A0AAP7A1K0_PAEAL</name>
<dbReference type="EC" id="2.1.1.37" evidence="7"/>
<evidence type="ECO:0000256" key="3">
    <source>
        <dbReference type="ARBA" id="ARBA00022691"/>
    </source>
</evidence>
<dbReference type="PROSITE" id="PS00095">
    <property type="entry name" value="C5_MTASE_2"/>
    <property type="match status" value="1"/>
</dbReference>
<dbReference type="SUPFAM" id="SSF53335">
    <property type="entry name" value="S-adenosyl-L-methionine-dependent methyltransferases"/>
    <property type="match status" value="1"/>
</dbReference>
<dbReference type="InterPro" id="IPR018117">
    <property type="entry name" value="C5_DNA_meth_AS"/>
</dbReference>
<gene>
    <name evidence="8" type="ORF">HMI46_26060</name>
</gene>
<dbReference type="NCBIfam" id="TIGR00675">
    <property type="entry name" value="dcm"/>
    <property type="match status" value="1"/>
</dbReference>
<dbReference type="AlphaFoldDB" id="A0AAP7A1K0"/>
<evidence type="ECO:0000313" key="9">
    <source>
        <dbReference type="Proteomes" id="UP000552038"/>
    </source>
</evidence>
<keyword evidence="4" id="KW-0680">Restriction system</keyword>
<dbReference type="EMBL" id="JABFOR010000066">
    <property type="protein sequence ID" value="NOJ73980.1"/>
    <property type="molecule type" value="Genomic_DNA"/>
</dbReference>
<dbReference type="GO" id="GO:0044027">
    <property type="term" value="P:negative regulation of gene expression via chromosomal CpG island methylation"/>
    <property type="evidence" value="ECO:0007669"/>
    <property type="project" value="TreeGrafter"/>
</dbReference>
<dbReference type="PROSITE" id="PS51679">
    <property type="entry name" value="SAM_MT_C5"/>
    <property type="match status" value="1"/>
</dbReference>
<dbReference type="PROSITE" id="PS00094">
    <property type="entry name" value="C5_MTASE_1"/>
    <property type="match status" value="1"/>
</dbReference>
<dbReference type="Gene3D" id="3.40.50.150">
    <property type="entry name" value="Vaccinia Virus protein VP39"/>
    <property type="match status" value="1"/>
</dbReference>
<dbReference type="GO" id="GO:0003677">
    <property type="term" value="F:DNA binding"/>
    <property type="evidence" value="ECO:0007669"/>
    <property type="project" value="TreeGrafter"/>
</dbReference>
<dbReference type="PANTHER" id="PTHR10629">
    <property type="entry name" value="CYTOSINE-SPECIFIC METHYLTRANSFERASE"/>
    <property type="match status" value="1"/>
</dbReference>